<proteinExistence type="predicted"/>
<dbReference type="AlphaFoldDB" id="I3ZDZ4"/>
<sequence>MNIIERIMPPVFVGGPLSSGRVDTPDRNAGIPHFGDSTFFRMNPKRKTAVRAAYPQEFDQLVPAEVRAELPKMHVLVTKLSEGVHLVLPVYRTNRPFWTEPKSDAEAAVTVEAMARMGGWDLAEMQAFAAKYCTDDLVSPTVH</sequence>
<dbReference type="HOGENOM" id="CLU_1805222_0_0_0"/>
<keyword evidence="2" id="KW-1185">Reference proteome</keyword>
<organism evidence="1 2">
    <name type="scientific">Terriglobus roseus (strain DSM 18391 / NRRL B-41598 / KBS 63)</name>
    <dbReference type="NCBI Taxonomy" id="926566"/>
    <lineage>
        <taxon>Bacteria</taxon>
        <taxon>Pseudomonadati</taxon>
        <taxon>Acidobacteriota</taxon>
        <taxon>Terriglobia</taxon>
        <taxon>Terriglobales</taxon>
        <taxon>Acidobacteriaceae</taxon>
        <taxon>Terriglobus</taxon>
    </lineage>
</organism>
<name>I3ZDZ4_TERRK</name>
<dbReference type="RefSeq" id="WP_014785031.1">
    <property type="nucleotide sequence ID" value="NC_018014.1"/>
</dbReference>
<gene>
    <name evidence="1" type="ordered locus">Terro_1144</name>
</gene>
<dbReference type="Proteomes" id="UP000006056">
    <property type="component" value="Chromosome"/>
</dbReference>
<evidence type="ECO:0000313" key="2">
    <source>
        <dbReference type="Proteomes" id="UP000006056"/>
    </source>
</evidence>
<evidence type="ECO:0000313" key="1">
    <source>
        <dbReference type="EMBL" id="AFL87462.1"/>
    </source>
</evidence>
<reference evidence="1 2" key="1">
    <citation type="submission" date="2012-06" db="EMBL/GenBank/DDBJ databases">
        <title>Complete genome of Terriglobus roseus DSM 18391.</title>
        <authorList>
            <consortium name="US DOE Joint Genome Institute (JGI-PGF)"/>
            <person name="Lucas S."/>
            <person name="Copeland A."/>
            <person name="Lapidus A."/>
            <person name="Glavina del Rio T."/>
            <person name="Dalin E."/>
            <person name="Tice H."/>
            <person name="Bruce D."/>
            <person name="Goodwin L."/>
            <person name="Pitluck S."/>
            <person name="Peters L."/>
            <person name="Mikhailova N."/>
            <person name="Munk A.C.C."/>
            <person name="Kyrpides N."/>
            <person name="Mavromatis K."/>
            <person name="Ivanova N."/>
            <person name="Brettin T."/>
            <person name="Detter J.C."/>
            <person name="Han C."/>
            <person name="Larimer F."/>
            <person name="Land M."/>
            <person name="Hauser L."/>
            <person name="Markowitz V."/>
            <person name="Cheng J.-F."/>
            <person name="Hugenholtz P."/>
            <person name="Woyke T."/>
            <person name="Wu D."/>
            <person name="Brambilla E."/>
            <person name="Klenk H.-P."/>
            <person name="Eisen J.A."/>
        </authorList>
    </citation>
    <scope>NUCLEOTIDE SEQUENCE [LARGE SCALE GENOMIC DNA]</scope>
    <source>
        <strain evidence="2">DSM 18391 / NRRL B-41598 / KBS 63</strain>
    </source>
</reference>
<dbReference type="STRING" id="926566.Terro_1144"/>
<protein>
    <submittedName>
        <fullName evidence="1">Uncharacterized protein</fullName>
    </submittedName>
</protein>
<dbReference type="EMBL" id="CP003379">
    <property type="protein sequence ID" value="AFL87462.1"/>
    <property type="molecule type" value="Genomic_DNA"/>
</dbReference>
<accession>I3ZDZ4</accession>
<dbReference type="KEGG" id="trs:Terro_1144"/>